<protein>
    <recommendedName>
        <fullName evidence="3">F-box domain-containing protein</fullName>
    </recommendedName>
</protein>
<proteinExistence type="predicted"/>
<sequence>MALGSLDRLPREIFDLLLGYLGGQSTFQKYSLELQRLTSLCLVCRHLCGAVQPILYQEFMLGYGDSWRSDLYTWHGRLSPFMWTVAHRRDLAALVKRIYIHPYLVESFGKEKEFLIFDSMWHKDTWKFLRRNPQGYIGEDEARATLQQLTQALGMERLQQLSAGDLMTILIAELPNLEHRSIQLNPYRDEIVRSSALHAAGISPFL</sequence>
<evidence type="ECO:0008006" key="3">
    <source>
        <dbReference type="Google" id="ProtNLM"/>
    </source>
</evidence>
<gene>
    <name evidence="1" type="ORF">CA14_010066</name>
</gene>
<evidence type="ECO:0000313" key="2">
    <source>
        <dbReference type="Proteomes" id="UP000275480"/>
    </source>
</evidence>
<dbReference type="EMBL" id="QQZZ01000130">
    <property type="protein sequence ID" value="RMZ39473.1"/>
    <property type="molecule type" value="Genomic_DNA"/>
</dbReference>
<accession>A0AB74BY21</accession>
<evidence type="ECO:0000313" key="1">
    <source>
        <dbReference type="EMBL" id="RMZ39473.1"/>
    </source>
</evidence>
<dbReference type="Proteomes" id="UP000275480">
    <property type="component" value="Unassembled WGS sequence"/>
</dbReference>
<name>A0AB74BY21_ASPFL</name>
<dbReference type="AlphaFoldDB" id="A0AB74BY21"/>
<comment type="caution">
    <text evidence="1">The sequence shown here is derived from an EMBL/GenBank/DDBJ whole genome shotgun (WGS) entry which is preliminary data.</text>
</comment>
<reference evidence="1 2" key="1">
    <citation type="submission" date="2018-07" db="EMBL/GenBank/DDBJ databases">
        <title>Identification of spontaneous genetic mutation associated with occurrence of a yellow conidial color mutant of Aspergillus flavus.</title>
        <authorList>
            <person name="Chang P.-K."/>
            <person name="Mack B.M."/>
            <person name="Scharfenstein L."/>
            <person name="Gilbert M.K."/>
        </authorList>
    </citation>
    <scope>NUCLEOTIDE SEQUENCE [LARGE SCALE GENOMIC DNA]</scope>
    <source>
        <strain evidence="1 2">CA14</strain>
    </source>
</reference>
<organism evidence="1 2">
    <name type="scientific">Aspergillus flavus</name>
    <dbReference type="NCBI Taxonomy" id="5059"/>
    <lineage>
        <taxon>Eukaryota</taxon>
        <taxon>Fungi</taxon>
        <taxon>Dikarya</taxon>
        <taxon>Ascomycota</taxon>
        <taxon>Pezizomycotina</taxon>
        <taxon>Eurotiomycetes</taxon>
        <taxon>Eurotiomycetidae</taxon>
        <taxon>Eurotiales</taxon>
        <taxon>Aspergillaceae</taxon>
        <taxon>Aspergillus</taxon>
        <taxon>Aspergillus subgen. Circumdati</taxon>
    </lineage>
</organism>